<evidence type="ECO:0000313" key="2">
    <source>
        <dbReference type="EMBL" id="KAK8891789.1"/>
    </source>
</evidence>
<evidence type="ECO:0000256" key="1">
    <source>
        <dbReference type="SAM" id="Coils"/>
    </source>
</evidence>
<dbReference type="EMBL" id="JAPFFF010000004">
    <property type="protein sequence ID" value="KAK8891789.1"/>
    <property type="molecule type" value="Genomic_DNA"/>
</dbReference>
<name>A0ABR2KKW9_9EUKA</name>
<sequence>MQLQYDQPVPNNITQSFQNDPVSCPITELSEKCDRLIAEYQKQLQQNQKLKAAIENYEKEKLLLTRPQFFETEMSKLELTIRVYQQTLEELEQQSYKTLTQIQHPVSS</sequence>
<proteinExistence type="predicted"/>
<gene>
    <name evidence="2" type="ORF">M9Y10_029009</name>
</gene>
<dbReference type="Proteomes" id="UP001470230">
    <property type="component" value="Unassembled WGS sequence"/>
</dbReference>
<keyword evidence="1" id="KW-0175">Coiled coil</keyword>
<organism evidence="2 3">
    <name type="scientific">Tritrichomonas musculus</name>
    <dbReference type="NCBI Taxonomy" id="1915356"/>
    <lineage>
        <taxon>Eukaryota</taxon>
        <taxon>Metamonada</taxon>
        <taxon>Parabasalia</taxon>
        <taxon>Tritrichomonadida</taxon>
        <taxon>Tritrichomonadidae</taxon>
        <taxon>Tritrichomonas</taxon>
    </lineage>
</organism>
<accession>A0ABR2KKW9</accession>
<reference evidence="2 3" key="1">
    <citation type="submission" date="2024-04" db="EMBL/GenBank/DDBJ databases">
        <title>Tritrichomonas musculus Genome.</title>
        <authorList>
            <person name="Alves-Ferreira E."/>
            <person name="Grigg M."/>
            <person name="Lorenzi H."/>
            <person name="Galac M."/>
        </authorList>
    </citation>
    <scope>NUCLEOTIDE SEQUENCE [LARGE SCALE GENOMIC DNA]</scope>
    <source>
        <strain evidence="2 3">EAF2021</strain>
    </source>
</reference>
<feature type="coiled-coil region" evidence="1">
    <location>
        <begin position="26"/>
        <end position="94"/>
    </location>
</feature>
<keyword evidence="3" id="KW-1185">Reference proteome</keyword>
<protein>
    <submittedName>
        <fullName evidence="2">Uncharacterized protein</fullName>
    </submittedName>
</protein>
<comment type="caution">
    <text evidence="2">The sequence shown here is derived from an EMBL/GenBank/DDBJ whole genome shotgun (WGS) entry which is preliminary data.</text>
</comment>
<evidence type="ECO:0000313" key="3">
    <source>
        <dbReference type="Proteomes" id="UP001470230"/>
    </source>
</evidence>